<evidence type="ECO:0000256" key="3">
    <source>
        <dbReference type="ARBA" id="ARBA00012754"/>
    </source>
</evidence>
<dbReference type="Pfam" id="PF22666">
    <property type="entry name" value="Glyco_hydro_2_N2"/>
    <property type="match status" value="1"/>
</dbReference>
<comment type="caution">
    <text evidence="12">The sequence shown here is derived from an EMBL/GenBank/DDBJ whole genome shotgun (WGS) entry which is preliminary data.</text>
</comment>
<evidence type="ECO:0000256" key="5">
    <source>
        <dbReference type="ARBA" id="ARBA00023295"/>
    </source>
</evidence>
<keyword evidence="5" id="KW-0326">Glycosidase</keyword>
<comment type="similarity">
    <text evidence="6">Belongs to the glycosyl hydrolase 2 family. Beta-mannosidase B subfamily.</text>
</comment>
<dbReference type="Gene3D" id="2.60.40.10">
    <property type="entry name" value="Immunoglobulins"/>
    <property type="match status" value="1"/>
</dbReference>
<evidence type="ECO:0000259" key="9">
    <source>
        <dbReference type="Pfam" id="PF00703"/>
    </source>
</evidence>
<evidence type="ECO:0000256" key="7">
    <source>
        <dbReference type="ARBA" id="ARBA00041069"/>
    </source>
</evidence>
<dbReference type="Pfam" id="PF17786">
    <property type="entry name" value="Mannosidase_ig"/>
    <property type="match status" value="1"/>
</dbReference>
<dbReference type="GO" id="GO:0016787">
    <property type="term" value="F:hydrolase activity"/>
    <property type="evidence" value="ECO:0007669"/>
    <property type="project" value="UniProtKB-KW"/>
</dbReference>
<evidence type="ECO:0000256" key="8">
    <source>
        <dbReference type="ARBA" id="ARBA00041614"/>
    </source>
</evidence>
<dbReference type="Gene3D" id="3.20.20.80">
    <property type="entry name" value="Glycosidases"/>
    <property type="match status" value="1"/>
</dbReference>
<sequence length="839" mass="95963">MIKRDLKDNFQISISGQDTWYDMSVPGSAMDTFCKEGILPDPYYGMNEYKWTEFWKNDFDIRSTFSVSAEEIASEEILLTFYGIDTVADVFLNGKKLGHTENMHRTWVYQVKELVKEGENLLELHIASPVKFIETYKPEKGREIHFTNTGTTSGSQYIRKAHSMFGWDWGPKLPDAGLFRGVELCCFDTARLGESLIRQKHVDGAVTLHIGSEIEKADGQVVKAGNTAMQSNGNSAAQPESGDSAQPGVSGLQLFYELRDPSGALIYTGADSDIKVTNPALWWPNGYGKQPLYTLTIQLKAGETVLDTREYPIGLRTVTVSREDDQWGQEFAIMVNGVKIFARGADYIPDDCFYPRITREILERDVNACVFANFNCLRVWGGGYYPSDEFYALCDEYGILLWEDLMYACNIYDVTPDFAENIAIEAKDNILRFRNHACLGLICGNNELECAWTDWKDAQGHAPSLKRDYLYQFEFLLADVVKENAPDAFYWPSSPSSGGSFDNPCDENRGDCHYWDVWHGQKPFSEYMKHYFRFCSEFGFQSLPSIKTVETFTGEKDRNLFSRVMESHQKNPAANGKILYYLSETFRYPKDLESLIFLSQILQGYAMKEATEHWRRNRGRCMGSIYWQFNDNWPVASWSSMDYYGRYKALHYMAKGFCDNVAGSIEKKETHIGFWISNETLDPVTVKAKIAVKTLDFQVIEEQEVSKEVPALSAECLFEKEYKELIAGRDDSVFFVVEYEYEQNGQKVSKKEFETFVPVKYLELKDPAFKVTENADGSVSIQTDTFVPYCMLEGISADTIWNENVVAFTDKEAVTLVPVENQKISRDGVRIYDIYHTYH</sequence>
<dbReference type="InterPro" id="IPR054593">
    <property type="entry name" value="Beta-mannosidase-like_N2"/>
</dbReference>
<comment type="catalytic activity">
    <reaction evidence="1">
        <text>Hydrolysis of terminal, non-reducing beta-D-mannose residues in beta-D-mannosides.</text>
        <dbReference type="EC" id="3.2.1.25"/>
    </reaction>
</comment>
<evidence type="ECO:0000313" key="12">
    <source>
        <dbReference type="EMBL" id="NSG85655.1"/>
    </source>
</evidence>
<accession>A0ABX2H630</accession>
<comment type="pathway">
    <text evidence="2">Glycan metabolism; N-glycan degradation.</text>
</comment>
<dbReference type="InterPro" id="IPR013783">
    <property type="entry name" value="Ig-like_fold"/>
</dbReference>
<dbReference type="InterPro" id="IPR050887">
    <property type="entry name" value="Beta-mannosidase_GH2"/>
</dbReference>
<dbReference type="Gene3D" id="2.60.120.260">
    <property type="entry name" value="Galactose-binding domain-like"/>
    <property type="match status" value="1"/>
</dbReference>
<organism evidence="12 13">
    <name type="scientific">Blautia faecis</name>
    <dbReference type="NCBI Taxonomy" id="871665"/>
    <lineage>
        <taxon>Bacteria</taxon>
        <taxon>Bacillati</taxon>
        <taxon>Bacillota</taxon>
        <taxon>Clostridia</taxon>
        <taxon>Lachnospirales</taxon>
        <taxon>Lachnospiraceae</taxon>
        <taxon>Blautia</taxon>
    </lineage>
</organism>
<dbReference type="InterPro" id="IPR017853">
    <property type="entry name" value="GH"/>
</dbReference>
<name>A0ABX2H630_9FIRM</name>
<evidence type="ECO:0000259" key="10">
    <source>
        <dbReference type="Pfam" id="PF17786"/>
    </source>
</evidence>
<evidence type="ECO:0000256" key="2">
    <source>
        <dbReference type="ARBA" id="ARBA00004740"/>
    </source>
</evidence>
<dbReference type="InterPro" id="IPR008979">
    <property type="entry name" value="Galactose-bd-like_sf"/>
</dbReference>
<evidence type="ECO:0000313" key="13">
    <source>
        <dbReference type="Proteomes" id="UP001644719"/>
    </source>
</evidence>
<dbReference type="EC" id="3.2.1.25" evidence="3"/>
<feature type="domain" description="Glycoside hydrolase family 2 immunoglobulin-like beta-sandwich" evidence="9">
    <location>
        <begin position="208"/>
        <end position="316"/>
    </location>
</feature>
<dbReference type="InterPro" id="IPR006102">
    <property type="entry name" value="Ig-like_GH2"/>
</dbReference>
<dbReference type="EMBL" id="JAAITS010000023">
    <property type="protein sequence ID" value="NSG85655.1"/>
    <property type="molecule type" value="Genomic_DNA"/>
</dbReference>
<dbReference type="Pfam" id="PF00703">
    <property type="entry name" value="Glyco_hydro_2"/>
    <property type="match status" value="1"/>
</dbReference>
<evidence type="ECO:0000256" key="1">
    <source>
        <dbReference type="ARBA" id="ARBA00000829"/>
    </source>
</evidence>
<dbReference type="PANTHER" id="PTHR43730">
    <property type="entry name" value="BETA-MANNOSIDASE"/>
    <property type="match status" value="1"/>
</dbReference>
<feature type="domain" description="Beta-mannosidase-like galactose-binding" evidence="11">
    <location>
        <begin position="13"/>
        <end position="180"/>
    </location>
</feature>
<dbReference type="SUPFAM" id="SSF51445">
    <property type="entry name" value="(Trans)glycosidases"/>
    <property type="match status" value="1"/>
</dbReference>
<evidence type="ECO:0000259" key="11">
    <source>
        <dbReference type="Pfam" id="PF22666"/>
    </source>
</evidence>
<keyword evidence="4 12" id="KW-0378">Hydrolase</keyword>
<keyword evidence="13" id="KW-1185">Reference proteome</keyword>
<evidence type="ECO:0000256" key="4">
    <source>
        <dbReference type="ARBA" id="ARBA00022801"/>
    </source>
</evidence>
<dbReference type="SUPFAM" id="SSF49303">
    <property type="entry name" value="beta-Galactosidase/glucuronidase domain"/>
    <property type="match status" value="1"/>
</dbReference>
<dbReference type="SUPFAM" id="SSF49785">
    <property type="entry name" value="Galactose-binding domain-like"/>
    <property type="match status" value="1"/>
</dbReference>
<dbReference type="PANTHER" id="PTHR43730:SF1">
    <property type="entry name" value="BETA-MANNOSIDASE"/>
    <property type="match status" value="1"/>
</dbReference>
<protein>
    <recommendedName>
        <fullName evidence="7">Beta-mannosidase B</fullName>
        <ecNumber evidence="3">3.2.1.25</ecNumber>
    </recommendedName>
    <alternativeName>
        <fullName evidence="8">Mannanase B</fullName>
    </alternativeName>
</protein>
<dbReference type="RefSeq" id="WP_173769786.1">
    <property type="nucleotide sequence ID" value="NZ_JAAITS010000023.1"/>
</dbReference>
<reference evidence="12 13" key="1">
    <citation type="journal article" date="2020" name="Cell Host Microbe">
        <title>Functional and Genomic Variation between Human-Derived Isolates of Lachnospiraceae Reveals Inter- and Intra-Species Diversity.</title>
        <authorList>
            <person name="Sorbara M.T."/>
            <person name="Littmann E.R."/>
            <person name="Fontana E."/>
            <person name="Moody T.U."/>
            <person name="Kohout C.E."/>
            <person name="Gjonbalaj M."/>
            <person name="Eaton V."/>
            <person name="Seok R."/>
            <person name="Leiner I.M."/>
            <person name="Pamer E.G."/>
        </authorList>
    </citation>
    <scope>NUCLEOTIDE SEQUENCE [LARGE SCALE GENOMIC DNA]</scope>
    <source>
        <strain evidence="12 13">MSK.17.74</strain>
    </source>
</reference>
<evidence type="ECO:0000256" key="6">
    <source>
        <dbReference type="ARBA" id="ARBA00038429"/>
    </source>
</evidence>
<dbReference type="InterPro" id="IPR036156">
    <property type="entry name" value="Beta-gal/glucu_dom_sf"/>
</dbReference>
<dbReference type="InterPro" id="IPR041447">
    <property type="entry name" value="Mannosidase_ig"/>
</dbReference>
<gene>
    <name evidence="12" type="ORF">G5B17_09440</name>
</gene>
<dbReference type="GeneID" id="69514846"/>
<dbReference type="Proteomes" id="UP001644719">
    <property type="component" value="Unassembled WGS sequence"/>
</dbReference>
<feature type="domain" description="Mannosidase Ig/CBM-like" evidence="10">
    <location>
        <begin position="672"/>
        <end position="761"/>
    </location>
</feature>
<proteinExistence type="inferred from homology"/>